<feature type="domain" description="PDZ" evidence="1">
    <location>
        <begin position="520"/>
        <end position="591"/>
    </location>
</feature>
<dbReference type="Proteomes" id="UP000771797">
    <property type="component" value="Unassembled WGS sequence"/>
</dbReference>
<dbReference type="Gene3D" id="1.10.390.10">
    <property type="entry name" value="Neutral Protease Domain 2"/>
    <property type="match status" value="1"/>
</dbReference>
<accession>A0ABQ6Y4M5</accession>
<dbReference type="EMBL" id="AQPF01000045">
    <property type="protein sequence ID" value="KAF0803908.1"/>
    <property type="molecule type" value="Genomic_DNA"/>
</dbReference>
<dbReference type="InterPro" id="IPR007963">
    <property type="entry name" value="Peptidase_M61_catalytic"/>
</dbReference>
<dbReference type="Pfam" id="PF17899">
    <property type="entry name" value="Peptidase_M61_N"/>
    <property type="match status" value="1"/>
</dbReference>
<comment type="caution">
    <text evidence="2">The sequence shown here is derived from an EMBL/GenBank/DDBJ whole genome shotgun (WGS) entry which is preliminary data.</text>
</comment>
<dbReference type="SUPFAM" id="SSF50156">
    <property type="entry name" value="PDZ domain-like"/>
    <property type="match status" value="1"/>
</dbReference>
<dbReference type="Gene3D" id="2.30.42.10">
    <property type="match status" value="1"/>
</dbReference>
<protein>
    <recommendedName>
        <fullName evidence="1">PDZ domain-containing protein</fullName>
    </recommendedName>
</protein>
<dbReference type="InterPro" id="IPR027268">
    <property type="entry name" value="Peptidase_M4/M1_CTD_sf"/>
</dbReference>
<evidence type="ECO:0000313" key="3">
    <source>
        <dbReference type="Proteomes" id="UP000771797"/>
    </source>
</evidence>
<sequence length="635" mass="70426">MATPFVSGTNMRHPFGFVKTGLYHGVFPPSLFRYSGATLIRYQICPVHPQAHIFEITLTVDRPTPEGQALTMPSWIPGSYMIRDFARHLVSLDARAGDRPLAVAKIDKQTWQLPPVDGPVTVTYRVYAWDLSVRGAHLDTTHGYFNGPCVFLAAMGHEDQPCEVTIQAPAGAEFATWRLATGMPRLSGAELDFGVFKADNYDALIDYPVEMGHFEHARFEARGVPHDVVLTGRFRVDLERLCRDLKPICEHHIRLFGEPAPVDRYLFMTLVTDGYGGLEHRNSTSLMSPRGDLPLPTDGPRQVRDGYRSYLGLCSHEYFHTWNIKRIKPEAFTPFDLSQEVHTELLWAFEGITSYYDDLALARTGLISPDSYLELVGQTLTRVQRGQGRLKQTVTESSFDAWTRFYKQDENAPNAIVSYYAKGSLVALALDLTLRERSDEQVTLDDLMRLLWQRYGEDSGGVPERGIQALAEELLGESLDEFFQLALYSTEDLPLAPLLAARGVVLHWRPASGHGDNGGKPAKGPVPVHLGLRASTDPLGARVQVVYEQGAAMAAGLSAGDVIIAVDGIKTDAAGLDSRLQGYQEGEVVEVHVFRRDELLRFRVTLAPSEASTAYLTLAQGGLTDKGRAWLLGQQ</sequence>
<dbReference type="SUPFAM" id="SSF55486">
    <property type="entry name" value="Metalloproteases ('zincins'), catalytic domain"/>
    <property type="match status" value="1"/>
</dbReference>
<dbReference type="PROSITE" id="PS50106">
    <property type="entry name" value="PDZ"/>
    <property type="match status" value="1"/>
</dbReference>
<proteinExistence type="predicted"/>
<dbReference type="Pfam" id="PF05299">
    <property type="entry name" value="Peptidase_M61"/>
    <property type="match status" value="1"/>
</dbReference>
<organism evidence="2 3">
    <name type="scientific">Alcanivorax xiamenensis</name>
    <dbReference type="NCBI Taxonomy" id="1177156"/>
    <lineage>
        <taxon>Bacteria</taxon>
        <taxon>Pseudomonadati</taxon>
        <taxon>Pseudomonadota</taxon>
        <taxon>Gammaproteobacteria</taxon>
        <taxon>Oceanospirillales</taxon>
        <taxon>Alcanivoracaceae</taxon>
        <taxon>Alcanivorax</taxon>
    </lineage>
</organism>
<evidence type="ECO:0000259" key="1">
    <source>
        <dbReference type="PROSITE" id="PS50106"/>
    </source>
</evidence>
<dbReference type="PIRSF" id="PIRSF016493">
    <property type="entry name" value="Glycyl_aminpptds"/>
    <property type="match status" value="1"/>
</dbReference>
<keyword evidence="3" id="KW-1185">Reference proteome</keyword>
<dbReference type="InterPro" id="IPR036034">
    <property type="entry name" value="PDZ_sf"/>
</dbReference>
<dbReference type="Pfam" id="PF13180">
    <property type="entry name" value="PDZ_2"/>
    <property type="match status" value="1"/>
</dbReference>
<dbReference type="Gene3D" id="2.60.40.3650">
    <property type="match status" value="1"/>
</dbReference>
<name>A0ABQ6Y4M5_9GAMM</name>
<dbReference type="InterPro" id="IPR024191">
    <property type="entry name" value="Peptidase_M61"/>
</dbReference>
<dbReference type="SMART" id="SM00228">
    <property type="entry name" value="PDZ"/>
    <property type="match status" value="1"/>
</dbReference>
<gene>
    <name evidence="2" type="ORF">A6D6_03597</name>
</gene>
<dbReference type="InterPro" id="IPR001478">
    <property type="entry name" value="PDZ"/>
</dbReference>
<dbReference type="InterPro" id="IPR040756">
    <property type="entry name" value="Peptidase_M61_N"/>
</dbReference>
<evidence type="ECO:0000313" key="2">
    <source>
        <dbReference type="EMBL" id="KAF0803908.1"/>
    </source>
</evidence>
<reference evidence="2 3" key="1">
    <citation type="submission" date="2012-09" db="EMBL/GenBank/DDBJ databases">
        <title>Genome Sequence of alkane-degrading Bacterium Alcanivorax sp. 6-D-6.</title>
        <authorList>
            <person name="Lai Q."/>
            <person name="Shao Z."/>
        </authorList>
    </citation>
    <scope>NUCLEOTIDE SEQUENCE [LARGE SCALE GENOMIC DNA]</scope>
    <source>
        <strain evidence="2 3">6-D-6</strain>
    </source>
</reference>